<evidence type="ECO:0000313" key="3">
    <source>
        <dbReference type="Proteomes" id="UP001302949"/>
    </source>
</evidence>
<proteinExistence type="predicted"/>
<keyword evidence="1" id="KW-0472">Membrane</keyword>
<dbReference type="RefSeq" id="WP_323295579.1">
    <property type="nucleotide sequence ID" value="NZ_JAYFUM010000005.1"/>
</dbReference>
<evidence type="ECO:0008006" key="4">
    <source>
        <dbReference type="Google" id="ProtNLM"/>
    </source>
</evidence>
<organism evidence="2 3">
    <name type="scientific">Arcicella rigui</name>
    <dbReference type="NCBI Taxonomy" id="797020"/>
    <lineage>
        <taxon>Bacteria</taxon>
        <taxon>Pseudomonadati</taxon>
        <taxon>Bacteroidota</taxon>
        <taxon>Cytophagia</taxon>
        <taxon>Cytophagales</taxon>
        <taxon>Flectobacillaceae</taxon>
        <taxon>Arcicella</taxon>
    </lineage>
</organism>
<dbReference type="EMBL" id="JAYFUM010000005">
    <property type="protein sequence ID" value="MEA5138411.1"/>
    <property type="molecule type" value="Genomic_DNA"/>
</dbReference>
<comment type="caution">
    <text evidence="2">The sequence shown here is derived from an EMBL/GenBank/DDBJ whole genome shotgun (WGS) entry which is preliminary data.</text>
</comment>
<evidence type="ECO:0000256" key="1">
    <source>
        <dbReference type="SAM" id="Phobius"/>
    </source>
</evidence>
<gene>
    <name evidence="2" type="ORF">VB248_04675</name>
</gene>
<protein>
    <recommendedName>
        <fullName evidence="4">Outer membrane protein beta-barrel domain-containing protein</fullName>
    </recommendedName>
</protein>
<keyword evidence="3" id="KW-1185">Reference proteome</keyword>
<name>A0ABU5Q6H0_9BACT</name>
<keyword evidence="1" id="KW-1133">Transmembrane helix</keyword>
<dbReference type="Proteomes" id="UP001302949">
    <property type="component" value="Unassembled WGS sequence"/>
</dbReference>
<sequence length="191" mass="21853">MFKNSTLVYKLFYAFCFLLSANLSLYSQDKIAFGVSGMYNFPLQSVGMGLRAQIPVIPRVFVVPQFKYAPAFNTIHELYGGINVHYVIIKGNERLKGFKRSVEKEKPMVYLTAGAEYNRWINYVETQQANSKQNNILPEVGIGTAIGNYNVRLFAEIKYNIRWQESYGEVGLIFCPAYIKSKRKANCPVIY</sequence>
<feature type="transmembrane region" description="Helical" evidence="1">
    <location>
        <begin position="7"/>
        <end position="26"/>
    </location>
</feature>
<reference evidence="2 3" key="1">
    <citation type="submission" date="2023-12" db="EMBL/GenBank/DDBJ databases">
        <title>Novel species of the genus Arcicella isolated from rivers.</title>
        <authorList>
            <person name="Lu H."/>
        </authorList>
    </citation>
    <scope>NUCLEOTIDE SEQUENCE [LARGE SCALE GENOMIC DNA]</scope>
    <source>
        <strain evidence="2 3">KCTC 23307</strain>
    </source>
</reference>
<accession>A0ABU5Q6H0</accession>
<keyword evidence="1" id="KW-0812">Transmembrane</keyword>
<evidence type="ECO:0000313" key="2">
    <source>
        <dbReference type="EMBL" id="MEA5138411.1"/>
    </source>
</evidence>